<feature type="chain" id="PRO_5046514524" evidence="1">
    <location>
        <begin position="25"/>
        <end position="400"/>
    </location>
</feature>
<reference evidence="2 3" key="1">
    <citation type="submission" date="2024-06" db="EMBL/GenBank/DDBJ databases">
        <title>Sorghum-associated microbial communities from plants grown in Nebraska, USA.</title>
        <authorList>
            <person name="Schachtman D."/>
        </authorList>
    </citation>
    <scope>NUCLEOTIDE SEQUENCE [LARGE SCALE GENOMIC DNA]</scope>
    <source>
        <strain evidence="2 3">2857</strain>
    </source>
</reference>
<dbReference type="PROSITE" id="PS51257">
    <property type="entry name" value="PROKAR_LIPOPROTEIN"/>
    <property type="match status" value="1"/>
</dbReference>
<evidence type="ECO:0000313" key="2">
    <source>
        <dbReference type="EMBL" id="MET4582861.1"/>
    </source>
</evidence>
<keyword evidence="1" id="KW-0732">Signal</keyword>
<dbReference type="RefSeq" id="WP_354025015.1">
    <property type="nucleotide sequence ID" value="NZ_JBEPSJ010000002.1"/>
</dbReference>
<comment type="caution">
    <text evidence="2">The sequence shown here is derived from an EMBL/GenBank/DDBJ whole genome shotgun (WGS) entry which is preliminary data.</text>
</comment>
<protein>
    <submittedName>
        <fullName evidence="2">Alpha-beta hydrolase superfamily lysophospholipase</fullName>
    </submittedName>
</protein>
<dbReference type="EMBL" id="JBEPSJ010000002">
    <property type="protein sequence ID" value="MET4582861.1"/>
    <property type="molecule type" value="Genomic_DNA"/>
</dbReference>
<name>A0ABV2QP83_9MICO</name>
<keyword evidence="3" id="KW-1185">Reference proteome</keyword>
<keyword evidence="2" id="KW-0378">Hydrolase</keyword>
<dbReference type="PANTHER" id="PTHR34853:SF1">
    <property type="entry name" value="LIPASE 5"/>
    <property type="match status" value="1"/>
</dbReference>
<dbReference type="PANTHER" id="PTHR34853">
    <property type="match status" value="1"/>
</dbReference>
<dbReference type="InterPro" id="IPR005152">
    <property type="entry name" value="Lipase_secreted"/>
</dbReference>
<accession>A0ABV2QP83</accession>
<gene>
    <name evidence="2" type="ORF">ABIE21_002371</name>
</gene>
<feature type="signal peptide" evidence="1">
    <location>
        <begin position="1"/>
        <end position="24"/>
    </location>
</feature>
<dbReference type="SUPFAM" id="SSF53474">
    <property type="entry name" value="alpha/beta-Hydrolases"/>
    <property type="match status" value="1"/>
</dbReference>
<dbReference type="PIRSF" id="PIRSF029171">
    <property type="entry name" value="Esterase_LipA"/>
    <property type="match status" value="1"/>
</dbReference>
<evidence type="ECO:0000256" key="1">
    <source>
        <dbReference type="SAM" id="SignalP"/>
    </source>
</evidence>
<proteinExistence type="predicted"/>
<sequence length="400" mass="41173">MPRLLRAFSVAALCGLLLSGCFEADRRLVEGVIEESEAPSFYEAPDPLEPGPPGELVRSEPIASTMTGSVAWRVLYHSRDLNGVDILVSGVVVAPAGTAPAGGRPVVSWAHPTTGSAPRCAPSVGADPFDFIEGLRALLDAGYVVAATDYPGMGAAGPDSYLVGTNEGNSVLDAARAARAIDEAGANDDLLLWGHSQGGQAALFAAQDAAAYAPELRLEAVAVAAPATDLAALLERVMADVSGITLSSYALQSYSTVYADRGATLESLLTPAGVAATPKMASLCLIGQNSAIHDIAGPLVGNYFSGDPATVDPWATLLAENSPGAVPLAVPLFVAQGDTDTLIDPATTRSFADHECAIGSEVTYLPIADTGHGLVALRAVDRVIAWFDDVRAGRPVDSHC</sequence>
<dbReference type="InterPro" id="IPR029058">
    <property type="entry name" value="AB_hydrolase_fold"/>
</dbReference>
<dbReference type="GO" id="GO:0016787">
    <property type="term" value="F:hydrolase activity"/>
    <property type="evidence" value="ECO:0007669"/>
    <property type="project" value="UniProtKB-KW"/>
</dbReference>
<dbReference type="Gene3D" id="3.40.50.1820">
    <property type="entry name" value="alpha/beta hydrolase"/>
    <property type="match status" value="2"/>
</dbReference>
<organism evidence="2 3">
    <name type="scientific">Conyzicola nivalis</name>
    <dbReference type="NCBI Taxonomy" id="1477021"/>
    <lineage>
        <taxon>Bacteria</taxon>
        <taxon>Bacillati</taxon>
        <taxon>Actinomycetota</taxon>
        <taxon>Actinomycetes</taxon>
        <taxon>Micrococcales</taxon>
        <taxon>Microbacteriaceae</taxon>
        <taxon>Conyzicola</taxon>
    </lineage>
</organism>
<evidence type="ECO:0000313" key="3">
    <source>
        <dbReference type="Proteomes" id="UP001549257"/>
    </source>
</evidence>
<dbReference type="Proteomes" id="UP001549257">
    <property type="component" value="Unassembled WGS sequence"/>
</dbReference>
<dbReference type="Pfam" id="PF03583">
    <property type="entry name" value="LIP"/>
    <property type="match status" value="1"/>
</dbReference>